<evidence type="ECO:0000313" key="1">
    <source>
        <dbReference type="EMBL" id="VAX33547.1"/>
    </source>
</evidence>
<protein>
    <recommendedName>
        <fullName evidence="2">PIN domain-containing protein</fullName>
    </recommendedName>
</protein>
<evidence type="ECO:0008006" key="2">
    <source>
        <dbReference type="Google" id="ProtNLM"/>
    </source>
</evidence>
<sequence>MKIVIDSNIYIAAFATRGLCAELFEYCLKNSKIFSCTEILFEVQKKLLSKIKLPKYIVTETIHFIEKQTTASTPKNLLPDLC</sequence>
<name>A0A3B1DXE3_9ZZZZ</name>
<dbReference type="InterPro" id="IPR029060">
    <property type="entry name" value="PIN-like_dom_sf"/>
</dbReference>
<accession>A0A3B1DXE3</accession>
<dbReference type="SUPFAM" id="SSF88723">
    <property type="entry name" value="PIN domain-like"/>
    <property type="match status" value="1"/>
</dbReference>
<reference evidence="1" key="1">
    <citation type="submission" date="2018-06" db="EMBL/GenBank/DDBJ databases">
        <authorList>
            <person name="Zhirakovskaya E."/>
        </authorList>
    </citation>
    <scope>NUCLEOTIDE SEQUENCE</scope>
</reference>
<gene>
    <name evidence="1" type="ORF">MNBD_NITROSPIRAE01-1898</name>
</gene>
<proteinExistence type="predicted"/>
<dbReference type="AlphaFoldDB" id="A0A3B1DXE3"/>
<organism evidence="1">
    <name type="scientific">hydrothermal vent metagenome</name>
    <dbReference type="NCBI Taxonomy" id="652676"/>
    <lineage>
        <taxon>unclassified sequences</taxon>
        <taxon>metagenomes</taxon>
        <taxon>ecological metagenomes</taxon>
    </lineage>
</organism>
<dbReference type="EMBL" id="UOGF01000111">
    <property type="protein sequence ID" value="VAX33547.1"/>
    <property type="molecule type" value="Genomic_DNA"/>
</dbReference>